<protein>
    <submittedName>
        <fullName evidence="1">PIR protein</fullName>
    </submittedName>
</protein>
<dbReference type="EMBL" id="CP115536">
    <property type="protein sequence ID" value="WBY59551.1"/>
    <property type="molecule type" value="Genomic_DNA"/>
</dbReference>
<evidence type="ECO:0000313" key="2">
    <source>
        <dbReference type="Proteomes" id="UP001054126"/>
    </source>
</evidence>
<dbReference type="Proteomes" id="UP001054126">
    <property type="component" value="Chromosome 12"/>
</dbReference>
<reference evidence="1" key="1">
    <citation type="submission" date="2023-01" db="EMBL/GenBank/DDBJ databases">
        <title>Long-Read Genome Assembly and Gene Model Annotations for the Rodent Malaria Parasite Plasmodium yoelii 17XNL.</title>
        <authorList>
            <person name="Mitchell G.J."/>
            <person name="Sebastian A."/>
            <person name="Albert I."/>
            <person name="Lindner S.E."/>
        </authorList>
    </citation>
    <scope>NUCLEOTIDE SEQUENCE</scope>
    <source>
        <strain evidence="1">17XNL clone 1.1</strain>
    </source>
</reference>
<proteinExistence type="predicted"/>
<evidence type="ECO:0000313" key="1">
    <source>
        <dbReference type="EMBL" id="WBY59551.1"/>
    </source>
</evidence>
<sequence>MKQYFFINFYKYFNNEIVDEIKFNSSKGLFKYNYPYDKKNKRYIDCEKNYERINTLGTYLYYKLNRIDKNVKDDENNDHQYIECMLLWTSNILLQIRP</sequence>
<dbReference type="AlphaFoldDB" id="A0AAF0B662"/>
<accession>A0AAF0B662</accession>
<gene>
    <name evidence="1" type="ORF">Py17XNL_001205348</name>
</gene>
<organism evidence="1 2">
    <name type="scientific">Plasmodium yoelii yoelii</name>
    <dbReference type="NCBI Taxonomy" id="73239"/>
    <lineage>
        <taxon>Eukaryota</taxon>
        <taxon>Sar</taxon>
        <taxon>Alveolata</taxon>
        <taxon>Apicomplexa</taxon>
        <taxon>Aconoidasida</taxon>
        <taxon>Haemosporida</taxon>
        <taxon>Plasmodiidae</taxon>
        <taxon>Plasmodium</taxon>
        <taxon>Plasmodium (Vinckeia)</taxon>
    </lineage>
</organism>
<name>A0AAF0B662_PLAYO</name>